<evidence type="ECO:0000313" key="3">
    <source>
        <dbReference type="Proteomes" id="UP000001058"/>
    </source>
</evidence>
<dbReference type="EMBL" id="GL378381">
    <property type="protein sequence ID" value="EFJ42489.1"/>
    <property type="molecule type" value="Genomic_DNA"/>
</dbReference>
<accession>D8UCG6</accession>
<gene>
    <name evidence="2" type="ORF">VOLCADRAFT_97326</name>
</gene>
<evidence type="ECO:0000313" key="2">
    <source>
        <dbReference type="EMBL" id="EFJ42489.1"/>
    </source>
</evidence>
<protein>
    <submittedName>
        <fullName evidence="2">Uncharacterized protein</fullName>
    </submittedName>
</protein>
<dbReference type="Proteomes" id="UP000001058">
    <property type="component" value="Unassembled WGS sequence"/>
</dbReference>
<dbReference type="InParanoid" id="D8UCG6"/>
<organism evidence="3">
    <name type="scientific">Volvox carteri f. nagariensis</name>
    <dbReference type="NCBI Taxonomy" id="3068"/>
    <lineage>
        <taxon>Eukaryota</taxon>
        <taxon>Viridiplantae</taxon>
        <taxon>Chlorophyta</taxon>
        <taxon>core chlorophytes</taxon>
        <taxon>Chlorophyceae</taxon>
        <taxon>CS clade</taxon>
        <taxon>Chlamydomonadales</taxon>
        <taxon>Volvocaceae</taxon>
        <taxon>Volvox</taxon>
    </lineage>
</organism>
<reference evidence="2 3" key="1">
    <citation type="journal article" date="2010" name="Science">
        <title>Genomic analysis of organismal complexity in the multicellular green alga Volvox carteri.</title>
        <authorList>
            <person name="Prochnik S.E."/>
            <person name="Umen J."/>
            <person name="Nedelcu A.M."/>
            <person name="Hallmann A."/>
            <person name="Miller S.M."/>
            <person name="Nishii I."/>
            <person name="Ferris P."/>
            <person name="Kuo A."/>
            <person name="Mitros T."/>
            <person name="Fritz-Laylin L.K."/>
            <person name="Hellsten U."/>
            <person name="Chapman J."/>
            <person name="Simakov O."/>
            <person name="Rensing S.A."/>
            <person name="Terry A."/>
            <person name="Pangilinan J."/>
            <person name="Kapitonov V."/>
            <person name="Jurka J."/>
            <person name="Salamov A."/>
            <person name="Shapiro H."/>
            <person name="Schmutz J."/>
            <person name="Grimwood J."/>
            <person name="Lindquist E."/>
            <person name="Lucas S."/>
            <person name="Grigoriev I.V."/>
            <person name="Schmitt R."/>
            <person name="Kirk D."/>
            <person name="Rokhsar D.S."/>
        </authorList>
    </citation>
    <scope>NUCLEOTIDE SEQUENCE [LARGE SCALE GENOMIC DNA]</scope>
    <source>
        <strain evidence="3">f. Nagariensis / Eve</strain>
    </source>
</reference>
<sequence length="495" mass="51037">MTLSTTMHASKFASKWASVLAGTSYNLDIFDPQPCAVGFLTACQTAEAVECDARVEHIASSQGFFPRVCPVDASWHPDGFPRGPIACDELDALLEELARDASCPYLRELTVPSLITDPVTQPWDYGPAAAATAAAGPATGTIFIKPSGLADREWMLGLEPLPRCSIVDAQHTHAAHAQHAKAAWTSMLLSYSDSISGSRAEIAVQCSSMAAGAAEAAVTGDTQPCSPPFAAVLAAIEGSGSGSSSGVAWADSGDAHVAPHGLMFLSQGTRRRSRRALTSRNVQPGAGACAINSAPGGTGGDQGCRCVPEESVQEPYNCRQRCVYGGGVQIHAENMVSTGKGGYTDQPAAKGTQQQELWLSRGLRRLRSFVRMRGSSGSPSRPGITAAAADTAAAAAAAATAEAAAAGATITQSLSPPRRPATAHCGAATAVTTAGLPHHNAGRTSNRSRCNRGGDGTSGEAPAAVMPAATEALKSQVMLFTARLRGIQTARRKSQ</sequence>
<dbReference type="GeneID" id="9619431"/>
<dbReference type="RefSeq" id="XP_002956345.1">
    <property type="nucleotide sequence ID" value="XM_002956299.1"/>
</dbReference>
<name>D8UCG6_VOLCA</name>
<feature type="region of interest" description="Disordered" evidence="1">
    <location>
        <begin position="432"/>
        <end position="463"/>
    </location>
</feature>
<proteinExistence type="predicted"/>
<evidence type="ECO:0000256" key="1">
    <source>
        <dbReference type="SAM" id="MobiDB-lite"/>
    </source>
</evidence>
<dbReference type="AlphaFoldDB" id="D8UCG6"/>
<keyword evidence="3" id="KW-1185">Reference proteome</keyword>
<dbReference type="KEGG" id="vcn:VOLCADRAFT_97326"/>